<evidence type="ECO:0008006" key="4">
    <source>
        <dbReference type="Google" id="ProtNLM"/>
    </source>
</evidence>
<feature type="region of interest" description="Disordered" evidence="1">
    <location>
        <begin position="59"/>
        <end position="80"/>
    </location>
</feature>
<organism evidence="2 3">
    <name type="scientific">Sphingomonas abietis</name>
    <dbReference type="NCBI Taxonomy" id="3012344"/>
    <lineage>
        <taxon>Bacteria</taxon>
        <taxon>Pseudomonadati</taxon>
        <taxon>Pseudomonadota</taxon>
        <taxon>Alphaproteobacteria</taxon>
        <taxon>Sphingomonadales</taxon>
        <taxon>Sphingomonadaceae</taxon>
        <taxon>Sphingomonas</taxon>
    </lineage>
</organism>
<keyword evidence="3" id="KW-1185">Reference proteome</keyword>
<evidence type="ECO:0000313" key="2">
    <source>
        <dbReference type="EMBL" id="WBO21768.1"/>
    </source>
</evidence>
<proteinExistence type="predicted"/>
<protein>
    <recommendedName>
        <fullName evidence="4">Tetratricopeptide repeat protein</fullName>
    </recommendedName>
</protein>
<dbReference type="Proteomes" id="UP001210865">
    <property type="component" value="Chromosome"/>
</dbReference>
<name>A0ABY7NK97_9SPHN</name>
<gene>
    <name evidence="2" type="ORF">PBT88_16590</name>
</gene>
<sequence>MKQPFFRSGSIHEYADPIVATGLKNSYGLDAIDATGDHERNPSGTARADVHSDALEIGGDVAGEREPGGIVDKNVEGGSRPCHLGDAATNGCVEAARFLQFEEAAPLYKQATLSINEPNRKHLATLSLEACAALNRRARRSRSALTDYMQA</sequence>
<accession>A0ABY7NK97</accession>
<dbReference type="RefSeq" id="WP_270076416.1">
    <property type="nucleotide sequence ID" value="NZ_CP115174.1"/>
</dbReference>
<evidence type="ECO:0000256" key="1">
    <source>
        <dbReference type="SAM" id="MobiDB-lite"/>
    </source>
</evidence>
<reference evidence="2 3" key="1">
    <citation type="submission" date="2022-12" db="EMBL/GenBank/DDBJ databases">
        <title>Sphingomonas abieness sp. nov., an endophytic bacterium isolated from Abies koreana.</title>
        <authorList>
            <person name="Jiang L."/>
            <person name="Lee J."/>
        </authorList>
    </citation>
    <scope>NUCLEOTIDE SEQUENCE [LARGE SCALE GENOMIC DNA]</scope>
    <source>
        <strain evidence="3">PAMB 00755</strain>
    </source>
</reference>
<dbReference type="EMBL" id="CP115174">
    <property type="protein sequence ID" value="WBO21768.1"/>
    <property type="molecule type" value="Genomic_DNA"/>
</dbReference>
<evidence type="ECO:0000313" key="3">
    <source>
        <dbReference type="Proteomes" id="UP001210865"/>
    </source>
</evidence>